<comment type="caution">
    <text evidence="2">The sequence shown here is derived from an EMBL/GenBank/DDBJ whole genome shotgun (WGS) entry which is preliminary data.</text>
</comment>
<keyword evidence="1" id="KW-0812">Transmembrane</keyword>
<keyword evidence="1" id="KW-0472">Membrane</keyword>
<protein>
    <recommendedName>
        <fullName evidence="4">DUF308 domain-containing protein</fullName>
    </recommendedName>
</protein>
<reference evidence="3" key="1">
    <citation type="journal article" date="2019" name="Int. J. Syst. Evol. Microbiol.">
        <title>The Global Catalogue of Microorganisms (GCM) 10K type strain sequencing project: providing services to taxonomists for standard genome sequencing and annotation.</title>
        <authorList>
            <consortium name="The Broad Institute Genomics Platform"/>
            <consortium name="The Broad Institute Genome Sequencing Center for Infectious Disease"/>
            <person name="Wu L."/>
            <person name="Ma J."/>
        </authorList>
    </citation>
    <scope>NUCLEOTIDE SEQUENCE [LARGE SCALE GENOMIC DNA]</scope>
    <source>
        <strain evidence="3">CGMCC 1.3685</strain>
    </source>
</reference>
<accession>A0ABQ2DMW5</accession>
<keyword evidence="1" id="KW-1133">Transmembrane helix</keyword>
<evidence type="ECO:0000256" key="1">
    <source>
        <dbReference type="SAM" id="Phobius"/>
    </source>
</evidence>
<feature type="transmembrane region" description="Helical" evidence="1">
    <location>
        <begin position="103"/>
        <end position="121"/>
    </location>
</feature>
<feature type="transmembrane region" description="Helical" evidence="1">
    <location>
        <begin position="162"/>
        <end position="178"/>
    </location>
</feature>
<name>A0ABQ2DMW5_9MICC</name>
<feature type="transmembrane region" description="Helical" evidence="1">
    <location>
        <begin position="184"/>
        <end position="203"/>
    </location>
</feature>
<evidence type="ECO:0000313" key="3">
    <source>
        <dbReference type="Proteomes" id="UP000606115"/>
    </source>
</evidence>
<dbReference type="EMBL" id="BMKX01000004">
    <property type="protein sequence ID" value="GGJ61897.1"/>
    <property type="molecule type" value="Genomic_DNA"/>
</dbReference>
<feature type="transmembrane region" description="Helical" evidence="1">
    <location>
        <begin position="34"/>
        <end position="56"/>
    </location>
</feature>
<feature type="transmembrane region" description="Helical" evidence="1">
    <location>
        <begin position="62"/>
        <end position="82"/>
    </location>
</feature>
<dbReference type="Proteomes" id="UP000606115">
    <property type="component" value="Unassembled WGS sequence"/>
</dbReference>
<evidence type="ECO:0000313" key="2">
    <source>
        <dbReference type="EMBL" id="GGJ61897.1"/>
    </source>
</evidence>
<evidence type="ECO:0008006" key="4">
    <source>
        <dbReference type="Google" id="ProtNLM"/>
    </source>
</evidence>
<keyword evidence="3" id="KW-1185">Reference proteome</keyword>
<dbReference type="RefSeq" id="WP_188685585.1">
    <property type="nucleotide sequence ID" value="NZ_BMKX01000004.1"/>
</dbReference>
<feature type="transmembrane region" description="Helical" evidence="1">
    <location>
        <begin position="133"/>
        <end position="155"/>
    </location>
</feature>
<dbReference type="GeneID" id="303304451"/>
<gene>
    <name evidence="2" type="ORF">GCM10007173_20950</name>
</gene>
<organism evidence="2 3">
    <name type="scientific">Glutamicibacter ardleyensis</name>
    <dbReference type="NCBI Taxonomy" id="225894"/>
    <lineage>
        <taxon>Bacteria</taxon>
        <taxon>Bacillati</taxon>
        <taxon>Actinomycetota</taxon>
        <taxon>Actinomycetes</taxon>
        <taxon>Micrococcales</taxon>
        <taxon>Micrococcaceae</taxon>
        <taxon>Glutamicibacter</taxon>
    </lineage>
</organism>
<proteinExistence type="predicted"/>
<sequence>MSNDNTPETDPARILDDIEANARQTRQAMSPNQLLLFSLWGGAWVIAFIAVFLTFAPVAAPLLPRFLGVGIGVFAFLLAIVLSAVHSAKRGSGTKGPSMVEGAIYGNTFTLGIIFAGLLGWRLHAAGLDSMGLLTFALGALCLVVGVLVIAGSLIFNDRTQLIFGAWILVIGMLSLAVPAPYNLLAGAVGGLGLIVLGLLHGLKPALVAGEVVKGGHARA</sequence>